<evidence type="ECO:0000313" key="4">
    <source>
        <dbReference type="EMBL" id="KAK4036319.1"/>
    </source>
</evidence>
<accession>A0ABR0B3P1</accession>
<sequence length="241" mass="26385">MSYFQGGMISITYGRSVTTARMSTWSALASSLPLLLPTSPPGEKKMRKPNYHHALGGGIVWLPEIRRHSPDTPVILVGTQADLRSDVKVLIELARYGEKPVGELEAIRLADRLGARTYVESSALTQRNLKEVFDEAIVAALSSNEELRRLTAASSSGRSRTGNRLLNSIRENWRLSQSSGSTERGGLLLRCSLRRSKMADNNISSSKQPASGGAKKNPNKKNKPSLWKRLLCCQCCCVSSA</sequence>
<proteinExistence type="predicted"/>
<dbReference type="SMART" id="SM00174">
    <property type="entry name" value="RHO"/>
    <property type="match status" value="1"/>
</dbReference>
<protein>
    <submittedName>
        <fullName evidence="4">Uncharacterized protein</fullName>
    </submittedName>
</protein>
<feature type="compositionally biased region" description="Polar residues" evidence="3">
    <location>
        <begin position="200"/>
        <end position="209"/>
    </location>
</feature>
<gene>
    <name evidence="4" type="ORF">OUZ56_028380</name>
</gene>
<dbReference type="SUPFAM" id="SSF52540">
    <property type="entry name" value="P-loop containing nucleoside triphosphate hydrolases"/>
    <property type="match status" value="1"/>
</dbReference>
<evidence type="ECO:0000256" key="2">
    <source>
        <dbReference type="ARBA" id="ARBA00023134"/>
    </source>
</evidence>
<dbReference type="InterPro" id="IPR003578">
    <property type="entry name" value="Small_GTPase_Rho"/>
</dbReference>
<evidence type="ECO:0000256" key="3">
    <source>
        <dbReference type="SAM" id="MobiDB-lite"/>
    </source>
</evidence>
<feature type="region of interest" description="Disordered" evidence="3">
    <location>
        <begin position="200"/>
        <end position="222"/>
    </location>
</feature>
<name>A0ABR0B3P1_9CRUS</name>
<keyword evidence="2" id="KW-0342">GTP-binding</keyword>
<evidence type="ECO:0000256" key="1">
    <source>
        <dbReference type="ARBA" id="ARBA00022741"/>
    </source>
</evidence>
<dbReference type="InterPro" id="IPR001806">
    <property type="entry name" value="Small_GTPase"/>
</dbReference>
<reference evidence="4 5" key="1">
    <citation type="journal article" date="2023" name="Nucleic Acids Res.">
        <title>The hologenome of Daphnia magna reveals possible DNA methylation and microbiome-mediated evolution of the host genome.</title>
        <authorList>
            <person name="Chaturvedi A."/>
            <person name="Li X."/>
            <person name="Dhandapani V."/>
            <person name="Marshall H."/>
            <person name="Kissane S."/>
            <person name="Cuenca-Cambronero M."/>
            <person name="Asole G."/>
            <person name="Calvet F."/>
            <person name="Ruiz-Romero M."/>
            <person name="Marangio P."/>
            <person name="Guigo R."/>
            <person name="Rago D."/>
            <person name="Mirbahai L."/>
            <person name="Eastwood N."/>
            <person name="Colbourne J.K."/>
            <person name="Zhou J."/>
            <person name="Mallon E."/>
            <person name="Orsini L."/>
        </authorList>
    </citation>
    <scope>NUCLEOTIDE SEQUENCE [LARGE SCALE GENOMIC DNA]</scope>
    <source>
        <strain evidence="4">LRV0_1</strain>
    </source>
</reference>
<dbReference type="PANTHER" id="PTHR24072">
    <property type="entry name" value="RHO FAMILY GTPASE"/>
    <property type="match status" value="1"/>
</dbReference>
<dbReference type="Pfam" id="PF00071">
    <property type="entry name" value="Ras"/>
    <property type="match status" value="1"/>
</dbReference>
<dbReference type="PRINTS" id="PR00449">
    <property type="entry name" value="RASTRNSFRMNG"/>
</dbReference>
<organism evidence="4 5">
    <name type="scientific">Daphnia magna</name>
    <dbReference type="NCBI Taxonomy" id="35525"/>
    <lineage>
        <taxon>Eukaryota</taxon>
        <taxon>Metazoa</taxon>
        <taxon>Ecdysozoa</taxon>
        <taxon>Arthropoda</taxon>
        <taxon>Crustacea</taxon>
        <taxon>Branchiopoda</taxon>
        <taxon>Diplostraca</taxon>
        <taxon>Cladocera</taxon>
        <taxon>Anomopoda</taxon>
        <taxon>Daphniidae</taxon>
        <taxon>Daphnia</taxon>
    </lineage>
</organism>
<dbReference type="Proteomes" id="UP001234178">
    <property type="component" value="Unassembled WGS sequence"/>
</dbReference>
<dbReference type="EMBL" id="JAOYFB010000040">
    <property type="protein sequence ID" value="KAK4036319.1"/>
    <property type="molecule type" value="Genomic_DNA"/>
</dbReference>
<comment type="caution">
    <text evidence="4">The sequence shown here is derived from an EMBL/GenBank/DDBJ whole genome shotgun (WGS) entry which is preliminary data.</text>
</comment>
<dbReference type="InterPro" id="IPR027417">
    <property type="entry name" value="P-loop_NTPase"/>
</dbReference>
<dbReference type="Gene3D" id="3.40.50.300">
    <property type="entry name" value="P-loop containing nucleotide triphosphate hydrolases"/>
    <property type="match status" value="1"/>
</dbReference>
<keyword evidence="5" id="KW-1185">Reference proteome</keyword>
<keyword evidence="1" id="KW-0547">Nucleotide-binding</keyword>
<evidence type="ECO:0000313" key="5">
    <source>
        <dbReference type="Proteomes" id="UP001234178"/>
    </source>
</evidence>